<dbReference type="RefSeq" id="WP_189376582.1">
    <property type="nucleotide sequence ID" value="NZ_BNAH01000002.1"/>
</dbReference>
<comment type="caution">
    <text evidence="1">The sequence shown here is derived from an EMBL/GenBank/DDBJ whole genome shotgun (WGS) entry which is preliminary data.</text>
</comment>
<evidence type="ECO:0008006" key="3">
    <source>
        <dbReference type="Google" id="ProtNLM"/>
    </source>
</evidence>
<evidence type="ECO:0000313" key="1">
    <source>
        <dbReference type="EMBL" id="GHE80531.1"/>
    </source>
</evidence>
<proteinExistence type="predicted"/>
<gene>
    <name evidence="1" type="ORF">GCM10011501_05560</name>
</gene>
<dbReference type="PROSITE" id="PS51257">
    <property type="entry name" value="PROKAR_LIPOPROTEIN"/>
    <property type="match status" value="1"/>
</dbReference>
<name>A0ABQ3IGQ8_9GAMM</name>
<sequence>MKFIPILYLCFLLLIGCNINSEKLAPLPSPILEETEVNTTFLADSSNRAGWWKPISSHNDYIYIAFNSQGEYDANCKDKNNHMLTLAYQSDNTNWQYKTALNNKKYWTGCDDVGHRQPTIAIDGDGAIHIWAGMHGESDGCCYFRADDKTADLNIKDDFKNLGRFTYPIAKTAPNGDIYLLLRDLPNITSKSEQEQFLGSGKLFHWNNIIKKWHLIDSFAANTFEKNQFNAPIYPNDLYIDENNIAHILWEWSIDKTSDRRFQGSYLQYDIINKVFTSVDNTLLTPPISLDTIKSYPEITFEPSNATLSNENYIQSARLLISEDYCMPCVIYRSMTNNTSKIMMTRWHNNQWLSPEQIIDKNTESFATLSIEMRNNIINVFYALKEKGVFTASRKITEEQWKTTQILNSTAEDIRLSTEQIEDTIVLYMNLFESTQNESHLIIQEY</sequence>
<dbReference type="EMBL" id="BNAH01000002">
    <property type="protein sequence ID" value="GHE80531.1"/>
    <property type="molecule type" value="Genomic_DNA"/>
</dbReference>
<evidence type="ECO:0000313" key="2">
    <source>
        <dbReference type="Proteomes" id="UP000626370"/>
    </source>
</evidence>
<reference evidence="2" key="1">
    <citation type="journal article" date="2019" name="Int. J. Syst. Evol. Microbiol.">
        <title>The Global Catalogue of Microorganisms (GCM) 10K type strain sequencing project: providing services to taxonomists for standard genome sequencing and annotation.</title>
        <authorList>
            <consortium name="The Broad Institute Genomics Platform"/>
            <consortium name="The Broad Institute Genome Sequencing Center for Infectious Disease"/>
            <person name="Wu L."/>
            <person name="Ma J."/>
        </authorList>
    </citation>
    <scope>NUCLEOTIDE SEQUENCE [LARGE SCALE GENOMIC DNA]</scope>
    <source>
        <strain evidence="2">CGMCC 1.15922</strain>
    </source>
</reference>
<protein>
    <recommendedName>
        <fullName evidence="3">BNR repeat-containing family member</fullName>
    </recommendedName>
</protein>
<dbReference type="Pfam" id="PF15892">
    <property type="entry name" value="BNR_4"/>
    <property type="match status" value="1"/>
</dbReference>
<dbReference type="Proteomes" id="UP000626370">
    <property type="component" value="Unassembled WGS sequence"/>
</dbReference>
<organism evidence="1 2">
    <name type="scientific">Thalassotalea profundi</name>
    <dbReference type="NCBI Taxonomy" id="2036687"/>
    <lineage>
        <taxon>Bacteria</taxon>
        <taxon>Pseudomonadati</taxon>
        <taxon>Pseudomonadota</taxon>
        <taxon>Gammaproteobacteria</taxon>
        <taxon>Alteromonadales</taxon>
        <taxon>Colwelliaceae</taxon>
        <taxon>Thalassotalea</taxon>
    </lineage>
</organism>
<accession>A0ABQ3IGQ8</accession>
<keyword evidence="2" id="KW-1185">Reference proteome</keyword>